<dbReference type="EMBL" id="JACAZH010000013">
    <property type="protein sequence ID" value="KAF7351526.1"/>
    <property type="molecule type" value="Genomic_DNA"/>
</dbReference>
<proteinExistence type="predicted"/>
<feature type="region of interest" description="Disordered" evidence="1">
    <location>
        <begin position="200"/>
        <end position="235"/>
    </location>
</feature>
<evidence type="ECO:0000256" key="2">
    <source>
        <dbReference type="SAM" id="Phobius"/>
    </source>
</evidence>
<sequence>MMSSCISHHLPSAGSLRPPRRLACTLFLHPHCVSNLLGFRLLLCSSSTRNQTLPKLDERKCSQPPPPRRSVDLPTTAAVGVSNTEIITQSHSPGPSPSHLLDSQKQHKAPVGLIVGVALAVIAALFGLFFVRYLFIRRKRRRETFAGAGGGRSEGRRGPRRARKAQGECQYRCRHWHAPRRKRANATRWSSVPTLPHLLLPPPSLPPTHTKSDSWSTTFTPSATAAEPGPESTPAARQAYLAAELRAAQSLLERAGRGGVGDKSIDVRATKARIRELEERQRSAWAMGLE</sequence>
<keyword evidence="2" id="KW-0472">Membrane</keyword>
<accession>A0A8H6Y3I9</accession>
<dbReference type="AlphaFoldDB" id="A0A8H6Y3I9"/>
<organism evidence="3 4">
    <name type="scientific">Mycena sanguinolenta</name>
    <dbReference type="NCBI Taxonomy" id="230812"/>
    <lineage>
        <taxon>Eukaryota</taxon>
        <taxon>Fungi</taxon>
        <taxon>Dikarya</taxon>
        <taxon>Basidiomycota</taxon>
        <taxon>Agaricomycotina</taxon>
        <taxon>Agaricomycetes</taxon>
        <taxon>Agaricomycetidae</taxon>
        <taxon>Agaricales</taxon>
        <taxon>Marasmiineae</taxon>
        <taxon>Mycenaceae</taxon>
        <taxon>Mycena</taxon>
    </lineage>
</organism>
<feature type="compositionally biased region" description="Polar residues" evidence="1">
    <location>
        <begin position="213"/>
        <end position="223"/>
    </location>
</feature>
<feature type="region of interest" description="Disordered" evidence="1">
    <location>
        <begin position="146"/>
        <end position="166"/>
    </location>
</feature>
<protein>
    <submittedName>
        <fullName evidence="3">Uncharacterized protein</fullName>
    </submittedName>
</protein>
<dbReference type="Proteomes" id="UP000623467">
    <property type="component" value="Unassembled WGS sequence"/>
</dbReference>
<feature type="transmembrane region" description="Helical" evidence="2">
    <location>
        <begin position="111"/>
        <end position="135"/>
    </location>
</feature>
<evidence type="ECO:0000313" key="3">
    <source>
        <dbReference type="EMBL" id="KAF7351526.1"/>
    </source>
</evidence>
<gene>
    <name evidence="3" type="ORF">MSAN_01585000</name>
</gene>
<keyword evidence="2" id="KW-1133">Transmembrane helix</keyword>
<feature type="region of interest" description="Disordered" evidence="1">
    <location>
        <begin position="54"/>
        <end position="73"/>
    </location>
</feature>
<evidence type="ECO:0000256" key="1">
    <source>
        <dbReference type="SAM" id="MobiDB-lite"/>
    </source>
</evidence>
<dbReference type="OrthoDB" id="3036954at2759"/>
<keyword evidence="4" id="KW-1185">Reference proteome</keyword>
<name>A0A8H6Y3I9_9AGAR</name>
<comment type="caution">
    <text evidence="3">The sequence shown here is derived from an EMBL/GenBank/DDBJ whole genome shotgun (WGS) entry which is preliminary data.</text>
</comment>
<evidence type="ECO:0000313" key="4">
    <source>
        <dbReference type="Proteomes" id="UP000623467"/>
    </source>
</evidence>
<reference evidence="3" key="1">
    <citation type="submission" date="2020-05" db="EMBL/GenBank/DDBJ databases">
        <title>Mycena genomes resolve the evolution of fungal bioluminescence.</title>
        <authorList>
            <person name="Tsai I.J."/>
        </authorList>
    </citation>
    <scope>NUCLEOTIDE SEQUENCE</scope>
    <source>
        <strain evidence="3">160909Yilan</strain>
    </source>
</reference>
<keyword evidence="2" id="KW-0812">Transmembrane</keyword>